<gene>
    <name evidence="2" type="ORF">GCM10011361_01260</name>
</gene>
<sequence>MRTKHHFFLFLFSTLFLIPSLEAQVDQRFGAMGRRRLAPQTQTATPREPENLTAEEMVDAEMPKIREAIEFSEFEAAVLRSILTKYVQQRIEVQILNLGPEKTREAYETINLNQEEELKASLPEEKYNALKEYRDNGGKKPKEKKKKKKKNKS</sequence>
<feature type="region of interest" description="Disordered" evidence="1">
    <location>
        <begin position="123"/>
        <end position="153"/>
    </location>
</feature>
<dbReference type="EMBL" id="BMFH01000001">
    <property type="protein sequence ID" value="GGD37895.1"/>
    <property type="molecule type" value="Genomic_DNA"/>
</dbReference>
<feature type="compositionally biased region" description="Basic residues" evidence="1">
    <location>
        <begin position="141"/>
        <end position="153"/>
    </location>
</feature>
<comment type="caution">
    <text evidence="2">The sequence shown here is derived from an EMBL/GenBank/DDBJ whole genome shotgun (WGS) entry which is preliminary data.</text>
</comment>
<evidence type="ECO:0000313" key="2">
    <source>
        <dbReference type="EMBL" id="GGD37895.1"/>
    </source>
</evidence>
<dbReference type="Proteomes" id="UP000625780">
    <property type="component" value="Unassembled WGS sequence"/>
</dbReference>
<feature type="compositionally biased region" description="Basic and acidic residues" evidence="1">
    <location>
        <begin position="123"/>
        <end position="140"/>
    </location>
</feature>
<proteinExistence type="predicted"/>
<dbReference type="RefSeq" id="WP_188368773.1">
    <property type="nucleotide sequence ID" value="NZ_BMFH01000001.1"/>
</dbReference>
<organism evidence="2 3">
    <name type="scientific">Muriicola marianensis</name>
    <dbReference type="NCBI Taxonomy" id="1324801"/>
    <lineage>
        <taxon>Bacteria</taxon>
        <taxon>Pseudomonadati</taxon>
        <taxon>Bacteroidota</taxon>
        <taxon>Flavobacteriia</taxon>
        <taxon>Flavobacteriales</taxon>
        <taxon>Flavobacteriaceae</taxon>
        <taxon>Muriicola</taxon>
    </lineage>
</organism>
<evidence type="ECO:0000313" key="3">
    <source>
        <dbReference type="Proteomes" id="UP000625780"/>
    </source>
</evidence>
<name>A0ABQ1QRB0_9FLAO</name>
<protein>
    <recommendedName>
        <fullName evidence="4">DUF4890 domain-containing protein</fullName>
    </recommendedName>
</protein>
<reference evidence="3" key="1">
    <citation type="journal article" date="2019" name="Int. J. Syst. Evol. Microbiol.">
        <title>The Global Catalogue of Microorganisms (GCM) 10K type strain sequencing project: providing services to taxonomists for standard genome sequencing and annotation.</title>
        <authorList>
            <consortium name="The Broad Institute Genomics Platform"/>
            <consortium name="The Broad Institute Genome Sequencing Center for Infectious Disease"/>
            <person name="Wu L."/>
            <person name="Ma J."/>
        </authorList>
    </citation>
    <scope>NUCLEOTIDE SEQUENCE [LARGE SCALE GENOMIC DNA]</scope>
    <source>
        <strain evidence="3">CGMCC 1.12606</strain>
    </source>
</reference>
<evidence type="ECO:0000256" key="1">
    <source>
        <dbReference type="SAM" id="MobiDB-lite"/>
    </source>
</evidence>
<keyword evidence="3" id="KW-1185">Reference proteome</keyword>
<evidence type="ECO:0008006" key="4">
    <source>
        <dbReference type="Google" id="ProtNLM"/>
    </source>
</evidence>
<accession>A0ABQ1QRB0</accession>